<evidence type="ECO:0000256" key="16">
    <source>
        <dbReference type="RuleBase" id="RU003515"/>
    </source>
</evidence>
<dbReference type="GO" id="GO:0006298">
    <property type="term" value="P:mismatch repair"/>
    <property type="evidence" value="ECO:0007669"/>
    <property type="project" value="TreeGrafter"/>
</dbReference>
<dbReference type="GO" id="GO:0005737">
    <property type="term" value="C:cytoplasm"/>
    <property type="evidence" value="ECO:0007669"/>
    <property type="project" value="UniProtKB-SubCell"/>
</dbReference>
<dbReference type="GO" id="GO:0003723">
    <property type="term" value="F:RNA binding"/>
    <property type="evidence" value="ECO:0007669"/>
    <property type="project" value="UniProtKB-UniRule"/>
</dbReference>
<comment type="catalytic activity">
    <reaction evidence="1 14 15 16">
        <text>Endonucleolytic cleavage to 5'-phosphomonoester.</text>
        <dbReference type="EC" id="3.1.26.4"/>
    </reaction>
</comment>
<dbReference type="InterPro" id="IPR001352">
    <property type="entry name" value="RNase_HII/HIII"/>
</dbReference>
<dbReference type="PROSITE" id="PS51975">
    <property type="entry name" value="RNASE_H_2"/>
    <property type="match status" value="1"/>
</dbReference>
<dbReference type="NCBIfam" id="NF000598">
    <property type="entry name" value="PRK00015.2-2"/>
    <property type="match status" value="1"/>
</dbReference>
<dbReference type="OrthoDB" id="9803420at2"/>
<dbReference type="EC" id="3.1.26.4" evidence="6 14"/>
<evidence type="ECO:0000313" key="21">
    <source>
        <dbReference type="Proteomes" id="UP000011016"/>
    </source>
</evidence>
<keyword evidence="20" id="KW-1185">Reference proteome</keyword>
<dbReference type="EMBL" id="AHAE01000006">
    <property type="protein sequence ID" value="EJZ82951.1"/>
    <property type="molecule type" value="Genomic_DNA"/>
</dbReference>
<keyword evidence="12 14" id="KW-0378">Hydrolase</keyword>
<evidence type="ECO:0000256" key="2">
    <source>
        <dbReference type="ARBA" id="ARBA00001946"/>
    </source>
</evidence>
<evidence type="ECO:0000256" key="9">
    <source>
        <dbReference type="ARBA" id="ARBA00022722"/>
    </source>
</evidence>
<protein>
    <recommendedName>
        <fullName evidence="7 14">Ribonuclease HII</fullName>
        <shortName evidence="14">RNase HII</shortName>
        <ecNumber evidence="6 14">3.1.26.4</ecNumber>
    </recommendedName>
</protein>
<dbReference type="PANTHER" id="PTHR10954">
    <property type="entry name" value="RIBONUCLEASE H2 SUBUNIT A"/>
    <property type="match status" value="1"/>
</dbReference>
<evidence type="ECO:0000313" key="18">
    <source>
        <dbReference type="EMBL" id="CCI83111.1"/>
    </source>
</evidence>
<dbReference type="Pfam" id="PF01351">
    <property type="entry name" value="RNase_HII"/>
    <property type="match status" value="1"/>
</dbReference>
<gene>
    <name evidence="14 18" type="primary">rnhB</name>
    <name evidence="18" type="ORF">BN46_0363</name>
    <name evidence="19" type="ORF">HMPREF9719_00133</name>
</gene>
<sequence>MAEEKGHDLRRLERELYAEGLGPVAGVDEAGRGACAGPMTIAACALPDEDLPELSGLDDSKKLTPARREALYPKILEAALAWSVVMVPAGVIDRVGVHVANLEGMRRAVERLDLAPGFVLTDGFRVPDLPAPSLAVTKGDARVRCIAAASVIAKVSRDRTMAALGGVFPGYGLERHKGYGTAQHAAAVRLHGPTPIHRYTYSNVAAATEAWRADQAPGAAGAGEAPTTDSA</sequence>
<dbReference type="InterPro" id="IPR022898">
    <property type="entry name" value="RNase_HII"/>
</dbReference>
<dbReference type="InterPro" id="IPR024567">
    <property type="entry name" value="RNase_HII/HIII_dom"/>
</dbReference>
<evidence type="ECO:0000259" key="17">
    <source>
        <dbReference type="PROSITE" id="PS51975"/>
    </source>
</evidence>
<keyword evidence="11 14" id="KW-0255">Endonuclease</keyword>
<dbReference type="HAMAP" id="MF_00052_B">
    <property type="entry name" value="RNase_HII_B"/>
    <property type="match status" value="1"/>
</dbReference>
<evidence type="ECO:0000256" key="6">
    <source>
        <dbReference type="ARBA" id="ARBA00012180"/>
    </source>
</evidence>
<dbReference type="GO" id="GO:0032299">
    <property type="term" value="C:ribonuclease H2 complex"/>
    <property type="evidence" value="ECO:0007669"/>
    <property type="project" value="TreeGrafter"/>
</dbReference>
<reference evidence="18 21" key="1">
    <citation type="journal article" date="2012" name="J. Bacteriol.">
        <title>Draft Genome Sequence of Turicella otitidis ATCC 51513, Isolated from Middle Ear Fluid from a Child with Otitis Media.</title>
        <authorList>
            <person name="Brinkrolf K."/>
            <person name="Schneider J."/>
            <person name="Knecht M."/>
            <person name="Ruckert C."/>
            <person name="Tauch A."/>
        </authorList>
    </citation>
    <scope>NUCLEOTIDE SEQUENCE [LARGE SCALE GENOMIC DNA]</scope>
    <source>
        <strain evidence="18 21">ATCC 51513</strain>
    </source>
</reference>
<dbReference type="Gene3D" id="3.30.420.10">
    <property type="entry name" value="Ribonuclease H-like superfamily/Ribonuclease H"/>
    <property type="match status" value="1"/>
</dbReference>
<dbReference type="eggNOG" id="COG0164">
    <property type="taxonomic scope" value="Bacteria"/>
</dbReference>
<dbReference type="Proteomes" id="UP000011016">
    <property type="component" value="Unassembled WGS sequence"/>
</dbReference>
<evidence type="ECO:0000313" key="20">
    <source>
        <dbReference type="Proteomes" id="UP000006078"/>
    </source>
</evidence>
<evidence type="ECO:0000256" key="8">
    <source>
        <dbReference type="ARBA" id="ARBA00022490"/>
    </source>
</evidence>
<dbReference type="AlphaFoldDB" id="I7JVM9"/>
<evidence type="ECO:0000256" key="5">
    <source>
        <dbReference type="ARBA" id="ARBA00007383"/>
    </source>
</evidence>
<evidence type="ECO:0000256" key="7">
    <source>
        <dbReference type="ARBA" id="ARBA00019179"/>
    </source>
</evidence>
<dbReference type="PANTHER" id="PTHR10954:SF18">
    <property type="entry name" value="RIBONUCLEASE HII"/>
    <property type="match status" value="1"/>
</dbReference>
<evidence type="ECO:0000313" key="19">
    <source>
        <dbReference type="EMBL" id="EJZ82951.1"/>
    </source>
</evidence>
<comment type="subcellular location">
    <subcellularLocation>
        <location evidence="4 14">Cytoplasm</location>
    </subcellularLocation>
</comment>
<dbReference type="SUPFAM" id="SSF53098">
    <property type="entry name" value="Ribonuclease H-like"/>
    <property type="match status" value="1"/>
</dbReference>
<dbReference type="GO" id="GO:0043137">
    <property type="term" value="P:DNA replication, removal of RNA primer"/>
    <property type="evidence" value="ECO:0007669"/>
    <property type="project" value="TreeGrafter"/>
</dbReference>
<dbReference type="GO" id="GO:0030145">
    <property type="term" value="F:manganese ion binding"/>
    <property type="evidence" value="ECO:0007669"/>
    <property type="project" value="UniProtKB-UniRule"/>
</dbReference>
<name>I7JVM9_9CORY</name>
<comment type="caution">
    <text evidence="18">The sequence shown here is derived from an EMBL/GenBank/DDBJ whole genome shotgun (WGS) entry which is preliminary data.</text>
</comment>
<dbReference type="EMBL" id="CAJZ01000048">
    <property type="protein sequence ID" value="CCI83111.1"/>
    <property type="molecule type" value="Genomic_DNA"/>
</dbReference>
<comment type="function">
    <text evidence="3 14 16">Endonuclease that specifically degrades the RNA of RNA-DNA hybrids.</text>
</comment>
<evidence type="ECO:0000256" key="4">
    <source>
        <dbReference type="ARBA" id="ARBA00004496"/>
    </source>
</evidence>
<comment type="cofactor">
    <cofactor evidence="2">
        <name>Mg(2+)</name>
        <dbReference type="ChEBI" id="CHEBI:18420"/>
    </cofactor>
</comment>
<dbReference type="RefSeq" id="WP_004600023.1">
    <property type="nucleotide sequence ID" value="NZ_HF541865.1"/>
</dbReference>
<evidence type="ECO:0000256" key="14">
    <source>
        <dbReference type="HAMAP-Rule" id="MF_00052"/>
    </source>
</evidence>
<evidence type="ECO:0000256" key="13">
    <source>
        <dbReference type="ARBA" id="ARBA00023211"/>
    </source>
</evidence>
<dbReference type="CDD" id="cd07182">
    <property type="entry name" value="RNase_HII_bacteria_HII_like"/>
    <property type="match status" value="1"/>
</dbReference>
<feature type="domain" description="RNase H type-2" evidence="17">
    <location>
        <begin position="22"/>
        <end position="213"/>
    </location>
</feature>
<dbReference type="GO" id="GO:0004523">
    <property type="term" value="F:RNA-DNA hybrid ribonuclease activity"/>
    <property type="evidence" value="ECO:0007669"/>
    <property type="project" value="UniProtKB-UniRule"/>
</dbReference>
<feature type="binding site" evidence="14 15">
    <location>
        <position position="29"/>
    </location>
    <ligand>
        <name>a divalent metal cation</name>
        <dbReference type="ChEBI" id="CHEBI:60240"/>
    </ligand>
</feature>
<dbReference type="Proteomes" id="UP000006078">
    <property type="component" value="Unassembled WGS sequence"/>
</dbReference>
<dbReference type="InterPro" id="IPR036397">
    <property type="entry name" value="RNaseH_sf"/>
</dbReference>
<keyword evidence="13 14" id="KW-0464">Manganese</keyword>
<proteinExistence type="inferred from homology"/>
<accession>I7JVM9</accession>
<reference evidence="19 20" key="2">
    <citation type="submission" date="2012-08" db="EMBL/GenBank/DDBJ databases">
        <title>The Genome Sequence of Turicella otitidis ATCC 51513.</title>
        <authorList>
            <consortium name="The Broad Institute Genome Sequencing Platform"/>
            <person name="Earl A."/>
            <person name="Ward D."/>
            <person name="Feldgarden M."/>
            <person name="Gevers D."/>
            <person name="Huys G."/>
            <person name="Walker B."/>
            <person name="Young S.K."/>
            <person name="Zeng Q."/>
            <person name="Gargeya S."/>
            <person name="Fitzgerald M."/>
            <person name="Haas B."/>
            <person name="Abouelleil A."/>
            <person name="Alvarado L."/>
            <person name="Arachchi H.M."/>
            <person name="Berlin A.M."/>
            <person name="Chapman S.B."/>
            <person name="Goldberg J."/>
            <person name="Griggs A."/>
            <person name="Gujja S."/>
            <person name="Hansen M."/>
            <person name="Howarth C."/>
            <person name="Imamovic A."/>
            <person name="Larimer J."/>
            <person name="McCowen C."/>
            <person name="Montmayeur A."/>
            <person name="Murphy C."/>
            <person name="Neiman D."/>
            <person name="Pearson M."/>
            <person name="Priest M."/>
            <person name="Roberts A."/>
            <person name="Saif S."/>
            <person name="Shea T."/>
            <person name="Sisk P."/>
            <person name="Sykes S."/>
            <person name="Wortman J."/>
            <person name="Nusbaum C."/>
            <person name="Birren B."/>
        </authorList>
    </citation>
    <scope>NUCLEOTIDE SEQUENCE [LARGE SCALE GENOMIC DNA]</scope>
    <source>
        <strain evidence="19 20">ATCC 51513</strain>
    </source>
</reference>
<dbReference type="STRING" id="29321.AAV33_01755"/>
<dbReference type="HOGENOM" id="CLU_036532_1_0_11"/>
<evidence type="ECO:0000256" key="15">
    <source>
        <dbReference type="PROSITE-ProRule" id="PRU01319"/>
    </source>
</evidence>
<feature type="binding site" evidence="14 15">
    <location>
        <position position="28"/>
    </location>
    <ligand>
        <name>a divalent metal cation</name>
        <dbReference type="ChEBI" id="CHEBI:60240"/>
    </ligand>
</feature>
<feature type="binding site" evidence="14 15">
    <location>
        <position position="122"/>
    </location>
    <ligand>
        <name>a divalent metal cation</name>
        <dbReference type="ChEBI" id="CHEBI:60240"/>
    </ligand>
</feature>
<evidence type="ECO:0000256" key="3">
    <source>
        <dbReference type="ARBA" id="ARBA00004065"/>
    </source>
</evidence>
<evidence type="ECO:0000256" key="12">
    <source>
        <dbReference type="ARBA" id="ARBA00022801"/>
    </source>
</evidence>
<dbReference type="NCBIfam" id="NF000595">
    <property type="entry name" value="PRK00015.1-3"/>
    <property type="match status" value="1"/>
</dbReference>
<comment type="cofactor">
    <cofactor evidence="14 15">
        <name>Mn(2+)</name>
        <dbReference type="ChEBI" id="CHEBI:29035"/>
    </cofactor>
    <cofactor evidence="14 15">
        <name>Mg(2+)</name>
        <dbReference type="ChEBI" id="CHEBI:18420"/>
    </cofactor>
    <text evidence="14 15">Manganese or magnesium. Binds 1 divalent metal ion per monomer in the absence of substrate. May bind a second metal ion after substrate binding.</text>
</comment>
<keyword evidence="9 14" id="KW-0540">Nuclease</keyword>
<evidence type="ECO:0000256" key="11">
    <source>
        <dbReference type="ARBA" id="ARBA00022759"/>
    </source>
</evidence>
<dbReference type="PATRIC" id="fig|883169.3.peg.127"/>
<comment type="similarity">
    <text evidence="5 14 16">Belongs to the RNase HII family.</text>
</comment>
<keyword evidence="8 14" id="KW-0963">Cytoplasm</keyword>
<evidence type="ECO:0000256" key="10">
    <source>
        <dbReference type="ARBA" id="ARBA00022723"/>
    </source>
</evidence>
<evidence type="ECO:0000256" key="1">
    <source>
        <dbReference type="ARBA" id="ARBA00000077"/>
    </source>
</evidence>
<keyword evidence="10 14" id="KW-0479">Metal-binding</keyword>
<dbReference type="InterPro" id="IPR012337">
    <property type="entry name" value="RNaseH-like_sf"/>
</dbReference>
<organism evidence="18 21">
    <name type="scientific">Corynebacterium otitidis ATCC 51513</name>
    <dbReference type="NCBI Taxonomy" id="883169"/>
    <lineage>
        <taxon>Bacteria</taxon>
        <taxon>Bacillati</taxon>
        <taxon>Actinomycetota</taxon>
        <taxon>Actinomycetes</taxon>
        <taxon>Mycobacteriales</taxon>
        <taxon>Corynebacteriaceae</taxon>
        <taxon>Corynebacterium</taxon>
    </lineage>
</organism>